<dbReference type="Pfam" id="PF07883">
    <property type="entry name" value="Cupin_2"/>
    <property type="match status" value="1"/>
</dbReference>
<dbReference type="STRING" id="582672.SAMN05216360_115133"/>
<dbReference type="AlphaFoldDB" id="A0A1H0H7Y2"/>
<dbReference type="OrthoDB" id="9811153at2"/>
<feature type="domain" description="Cupin type-2" evidence="1">
    <location>
        <begin position="34"/>
        <end position="94"/>
    </location>
</feature>
<protein>
    <submittedName>
        <fullName evidence="2">Cupin domain-containing protein</fullName>
    </submittedName>
</protein>
<name>A0A1H0H7Y2_9HYPH</name>
<evidence type="ECO:0000259" key="1">
    <source>
        <dbReference type="Pfam" id="PF07883"/>
    </source>
</evidence>
<dbReference type="EMBL" id="FNHS01000015">
    <property type="protein sequence ID" value="SDO15248.1"/>
    <property type="molecule type" value="Genomic_DNA"/>
</dbReference>
<dbReference type="SUPFAM" id="SSF51182">
    <property type="entry name" value="RmlC-like cupins"/>
    <property type="match status" value="1"/>
</dbReference>
<reference evidence="3" key="1">
    <citation type="submission" date="2016-10" db="EMBL/GenBank/DDBJ databases">
        <authorList>
            <person name="Varghese N."/>
            <person name="Submissions S."/>
        </authorList>
    </citation>
    <scope>NUCLEOTIDE SEQUENCE [LARGE SCALE GENOMIC DNA]</scope>
    <source>
        <strain evidence="3">BL47</strain>
    </source>
</reference>
<dbReference type="Proteomes" id="UP000198704">
    <property type="component" value="Unassembled WGS sequence"/>
</dbReference>
<dbReference type="InterPro" id="IPR011051">
    <property type="entry name" value="RmlC_Cupin_sf"/>
</dbReference>
<gene>
    <name evidence="2" type="ORF">SAMN05216360_115133</name>
</gene>
<dbReference type="InterPro" id="IPR014710">
    <property type="entry name" value="RmlC-like_jellyroll"/>
</dbReference>
<sequence length="105" mass="11246">MTDHLTSWDDREESVAANGVTKRAIPGSGASLVRVVVPAGVSASRHSHEHEQFVQVISGSGMLETEQGRKPFTAGSVFHFPAGAWHAAAFETETVLIETNFVARS</sequence>
<dbReference type="Gene3D" id="2.60.120.10">
    <property type="entry name" value="Jelly Rolls"/>
    <property type="match status" value="1"/>
</dbReference>
<dbReference type="InterPro" id="IPR052535">
    <property type="entry name" value="Bacilysin_H2HPP_isomerase"/>
</dbReference>
<evidence type="ECO:0000313" key="3">
    <source>
        <dbReference type="Proteomes" id="UP000198704"/>
    </source>
</evidence>
<dbReference type="PANTHER" id="PTHR40112">
    <property type="entry name" value="H2HPP ISOMERASE"/>
    <property type="match status" value="1"/>
</dbReference>
<organism evidence="2 3">
    <name type="scientific">Methylobacterium phyllostachyos</name>
    <dbReference type="NCBI Taxonomy" id="582672"/>
    <lineage>
        <taxon>Bacteria</taxon>
        <taxon>Pseudomonadati</taxon>
        <taxon>Pseudomonadota</taxon>
        <taxon>Alphaproteobacteria</taxon>
        <taxon>Hyphomicrobiales</taxon>
        <taxon>Methylobacteriaceae</taxon>
        <taxon>Methylobacterium</taxon>
    </lineage>
</organism>
<accession>A0A1H0H7Y2</accession>
<dbReference type="RefSeq" id="WP_091720070.1">
    <property type="nucleotide sequence ID" value="NZ_FNHS01000015.1"/>
</dbReference>
<dbReference type="InterPro" id="IPR013096">
    <property type="entry name" value="Cupin_2"/>
</dbReference>
<dbReference type="PANTHER" id="PTHR40112:SF1">
    <property type="entry name" value="H2HPP ISOMERASE"/>
    <property type="match status" value="1"/>
</dbReference>
<proteinExistence type="predicted"/>
<keyword evidence="3" id="KW-1185">Reference proteome</keyword>
<evidence type="ECO:0000313" key="2">
    <source>
        <dbReference type="EMBL" id="SDO15248.1"/>
    </source>
</evidence>